<dbReference type="Proteomes" id="UP000218209">
    <property type="component" value="Unassembled WGS sequence"/>
</dbReference>
<name>A0A1X6PK70_PORUM</name>
<proteinExistence type="predicted"/>
<dbReference type="EMBL" id="KV918764">
    <property type="protein sequence ID" value="OSX81220.1"/>
    <property type="molecule type" value="Genomic_DNA"/>
</dbReference>
<evidence type="ECO:0000256" key="1">
    <source>
        <dbReference type="SAM" id="MobiDB-lite"/>
    </source>
</evidence>
<reference evidence="2 3" key="1">
    <citation type="submission" date="2017-03" db="EMBL/GenBank/DDBJ databases">
        <title>WGS assembly of Porphyra umbilicalis.</title>
        <authorList>
            <person name="Brawley S.H."/>
            <person name="Blouin N.A."/>
            <person name="Ficko-Blean E."/>
            <person name="Wheeler G.L."/>
            <person name="Lohr M."/>
            <person name="Goodson H.V."/>
            <person name="Jenkins J.W."/>
            <person name="Blaby-Haas C.E."/>
            <person name="Helliwell K.E."/>
            <person name="Chan C."/>
            <person name="Marriage T."/>
            <person name="Bhattacharya D."/>
            <person name="Klein A.S."/>
            <person name="Badis Y."/>
            <person name="Brodie J."/>
            <person name="Cao Y."/>
            <person name="Collen J."/>
            <person name="Dittami S.M."/>
            <person name="Gachon C.M."/>
            <person name="Green B.R."/>
            <person name="Karpowicz S."/>
            <person name="Kim J.W."/>
            <person name="Kudahl U."/>
            <person name="Lin S."/>
            <person name="Michel G."/>
            <person name="Mittag M."/>
            <person name="Olson B.J."/>
            <person name="Pangilinan J."/>
            <person name="Peng Y."/>
            <person name="Qiu H."/>
            <person name="Shu S."/>
            <person name="Singer J.T."/>
            <person name="Smith A.G."/>
            <person name="Sprecher B.N."/>
            <person name="Wagner V."/>
            <person name="Wang W."/>
            <person name="Wang Z.-Y."/>
            <person name="Yan J."/>
            <person name="Yarish C."/>
            <person name="Zoeuner-Riek S."/>
            <person name="Zhuang Y."/>
            <person name="Zou Y."/>
            <person name="Lindquist E.A."/>
            <person name="Grimwood J."/>
            <person name="Barry K."/>
            <person name="Rokhsar D.S."/>
            <person name="Schmutz J."/>
            <person name="Stiller J.W."/>
            <person name="Grossman A.R."/>
            <person name="Prochnik S.E."/>
        </authorList>
    </citation>
    <scope>NUCLEOTIDE SEQUENCE [LARGE SCALE GENOMIC DNA]</scope>
    <source>
        <strain evidence="2">4086291</strain>
    </source>
</reference>
<keyword evidence="3" id="KW-1185">Reference proteome</keyword>
<feature type="compositionally biased region" description="Low complexity" evidence="1">
    <location>
        <begin position="66"/>
        <end position="82"/>
    </location>
</feature>
<feature type="compositionally biased region" description="Pro residues" evidence="1">
    <location>
        <begin position="169"/>
        <end position="185"/>
    </location>
</feature>
<organism evidence="2 3">
    <name type="scientific">Porphyra umbilicalis</name>
    <name type="common">Purple laver</name>
    <name type="synonym">Red alga</name>
    <dbReference type="NCBI Taxonomy" id="2786"/>
    <lineage>
        <taxon>Eukaryota</taxon>
        <taxon>Rhodophyta</taxon>
        <taxon>Bangiophyceae</taxon>
        <taxon>Bangiales</taxon>
        <taxon>Bangiaceae</taxon>
        <taxon>Porphyra</taxon>
    </lineage>
</organism>
<feature type="region of interest" description="Disordered" evidence="1">
    <location>
        <begin position="22"/>
        <end position="204"/>
    </location>
</feature>
<accession>A0A1X6PK70</accession>
<protein>
    <submittedName>
        <fullName evidence="2">Uncharacterized protein</fullName>
    </submittedName>
</protein>
<evidence type="ECO:0000313" key="3">
    <source>
        <dbReference type="Proteomes" id="UP000218209"/>
    </source>
</evidence>
<feature type="compositionally biased region" description="Pro residues" evidence="1">
    <location>
        <begin position="83"/>
        <end position="144"/>
    </location>
</feature>
<dbReference type="AlphaFoldDB" id="A0A1X6PK70"/>
<evidence type="ECO:0000313" key="2">
    <source>
        <dbReference type="EMBL" id="OSX81220.1"/>
    </source>
</evidence>
<gene>
    <name evidence="2" type="ORF">BU14_0023s0025</name>
</gene>
<sequence length="204" mass="19811">MVLPPEAPSPDGAAASASEAAVVSALQAGRPSRAPGAPVASADVAPGGRGVGSSDGGPAPHQPPTELVNAAELVLLAPRAVPLQPPPLPQLPPPPPSLPASSRPPPLAAGSHGPPPPPAPPPPVPLSQPAPHVAPPPPLPPPSPLRSTPPVDPTVVPHHDVAVVSPTAVPLPPSSSVPPPPPTLTAPPTRASCRQTPAGGRGTP</sequence>
<feature type="compositionally biased region" description="Low complexity" evidence="1">
    <location>
        <begin position="145"/>
        <end position="168"/>
    </location>
</feature>